<organism evidence="2 3">
    <name type="scientific">Lachancea mirantina</name>
    <dbReference type="NCBI Taxonomy" id="1230905"/>
    <lineage>
        <taxon>Eukaryota</taxon>
        <taxon>Fungi</taxon>
        <taxon>Dikarya</taxon>
        <taxon>Ascomycota</taxon>
        <taxon>Saccharomycotina</taxon>
        <taxon>Saccharomycetes</taxon>
        <taxon>Saccharomycetales</taxon>
        <taxon>Saccharomycetaceae</taxon>
        <taxon>Lachancea</taxon>
    </lineage>
</organism>
<accession>A0A1G4JW55</accession>
<dbReference type="Proteomes" id="UP000191024">
    <property type="component" value="Chromosome F"/>
</dbReference>
<keyword evidence="1" id="KW-1133">Transmembrane helix</keyword>
<evidence type="ECO:0000313" key="3">
    <source>
        <dbReference type="Proteomes" id="UP000191024"/>
    </source>
</evidence>
<dbReference type="EMBL" id="LT598467">
    <property type="protein sequence ID" value="SCU95309.1"/>
    <property type="molecule type" value="Genomic_DNA"/>
</dbReference>
<evidence type="ECO:0000313" key="2">
    <source>
        <dbReference type="EMBL" id="SCU95309.1"/>
    </source>
</evidence>
<keyword evidence="3" id="KW-1185">Reference proteome</keyword>
<protein>
    <submittedName>
        <fullName evidence="2">LAMI_0F01948g1_1</fullName>
    </submittedName>
</protein>
<name>A0A1G4JW55_9SACH</name>
<keyword evidence="1" id="KW-0472">Membrane</keyword>
<proteinExistence type="predicted"/>
<keyword evidence="1" id="KW-0812">Transmembrane</keyword>
<reference evidence="3" key="1">
    <citation type="submission" date="2016-03" db="EMBL/GenBank/DDBJ databases">
        <authorList>
            <person name="Devillers H."/>
        </authorList>
    </citation>
    <scope>NUCLEOTIDE SEQUENCE [LARGE SCALE GENOMIC DNA]</scope>
</reference>
<feature type="transmembrane region" description="Helical" evidence="1">
    <location>
        <begin position="78"/>
        <end position="100"/>
    </location>
</feature>
<sequence length="119" mass="13599">MIPDPTDPALLREHAFYDTGDLGTVLNIDTFTEKGGFKPILKYGLGYFNYGFGLQDEIYDRSILYMVKSHLHDHPNPYLFLILVFFAASIFTLLPVNGVLTGRKSRSKKNEDDVYYVKV</sequence>
<dbReference type="OrthoDB" id="4067115at2759"/>
<dbReference type="AlphaFoldDB" id="A0A1G4JW55"/>
<evidence type="ECO:0000256" key="1">
    <source>
        <dbReference type="SAM" id="Phobius"/>
    </source>
</evidence>
<gene>
    <name evidence="2" type="ORF">LAMI_0F01948G</name>
</gene>